<dbReference type="SUPFAM" id="SSF54695">
    <property type="entry name" value="POZ domain"/>
    <property type="match status" value="1"/>
</dbReference>
<proteinExistence type="inferred from homology"/>
<accession>A0AAD3XIZ8</accession>
<protein>
    <recommendedName>
        <fullName evidence="10">BTB/POZ domain-containing protein</fullName>
    </recommendedName>
</protein>
<gene>
    <name evidence="8" type="ORF">Nepgr_008197</name>
</gene>
<evidence type="ECO:0000256" key="1">
    <source>
        <dbReference type="ARBA" id="ARBA00004906"/>
    </source>
</evidence>
<evidence type="ECO:0000259" key="7">
    <source>
        <dbReference type="PROSITE" id="PS51649"/>
    </source>
</evidence>
<feature type="domain" description="NPH3" evidence="7">
    <location>
        <begin position="224"/>
        <end position="300"/>
    </location>
</feature>
<dbReference type="PANTHER" id="PTHR32370">
    <property type="entry name" value="OS12G0117600 PROTEIN"/>
    <property type="match status" value="1"/>
</dbReference>
<evidence type="ECO:0000256" key="3">
    <source>
        <dbReference type="PROSITE-ProRule" id="PRU00982"/>
    </source>
</evidence>
<feature type="region of interest" description="Disordered" evidence="5">
    <location>
        <begin position="424"/>
        <end position="443"/>
    </location>
</feature>
<evidence type="ECO:0000313" key="8">
    <source>
        <dbReference type="EMBL" id="GMH06357.1"/>
    </source>
</evidence>
<dbReference type="Pfam" id="PF00651">
    <property type="entry name" value="BTB"/>
    <property type="match status" value="1"/>
</dbReference>
<evidence type="ECO:0000313" key="9">
    <source>
        <dbReference type="Proteomes" id="UP001279734"/>
    </source>
</evidence>
<dbReference type="SMART" id="SM00225">
    <property type="entry name" value="BTB"/>
    <property type="match status" value="1"/>
</dbReference>
<dbReference type="InterPro" id="IPR043454">
    <property type="entry name" value="NPH3/RPT2-like"/>
</dbReference>
<evidence type="ECO:0000256" key="2">
    <source>
        <dbReference type="ARBA" id="ARBA00022786"/>
    </source>
</evidence>
<sequence length="525" mass="58195">MRRWAGVSAVADTIFEEETEGLNSLSPPLSPPFSSPSTTTPDLQSAVEAWTLARRRRPDVKILVQETCFYLHKDVLSSKSGYLKRHLTEVSELILFPPSKITPGTFELIAEFCYDPDAVIITPFNVAALRTAAELLEMTGTHGGGGESLRQKTESYFCLVVTVNRDFASTVFQSCVPLLPEAEETAFLASRCLEVLCSAEDADGGVVGCCDGIETVRPEDFQIIADSMRRRFTRNHDLIYTAVDLYLTAYNGKISEDQKTQICNSVDCNMLSSQLLMHAVQNPRMPLRFVVQAMLTEQLNTHRSISTAITTSTATRHPSWRHESPADSQDVITLGAILQRDAALRQVAQLKTAMDTTTSRIQSLEKELRSMKKRLIESERRRNTADSGRSVSCRFSKDANGKIERGERGSISSSNLRFKATTMTTTTTTEEKTRSNVEGPALNAESPRLKKNNLGQKLMRGLKSVFRMSSYSISKDSNAAASHSEDEDRNGHDDRVDLIKEALPCVDDGGAIKELVPSHSRTRSR</sequence>
<comment type="similarity">
    <text evidence="3">Belongs to the NPH3 family.</text>
</comment>
<feature type="compositionally biased region" description="Basic and acidic residues" evidence="5">
    <location>
        <begin position="483"/>
        <end position="494"/>
    </location>
</feature>
<evidence type="ECO:0000259" key="6">
    <source>
        <dbReference type="PROSITE" id="PS50097"/>
    </source>
</evidence>
<evidence type="ECO:0000256" key="4">
    <source>
        <dbReference type="SAM" id="Coils"/>
    </source>
</evidence>
<evidence type="ECO:0008006" key="10">
    <source>
        <dbReference type="Google" id="ProtNLM"/>
    </source>
</evidence>
<dbReference type="Gene3D" id="3.30.710.10">
    <property type="entry name" value="Potassium Channel Kv1.1, Chain A"/>
    <property type="match status" value="1"/>
</dbReference>
<dbReference type="Proteomes" id="UP001279734">
    <property type="component" value="Unassembled WGS sequence"/>
</dbReference>
<feature type="region of interest" description="Disordered" evidence="5">
    <location>
        <begin position="20"/>
        <end position="40"/>
    </location>
</feature>
<keyword evidence="4" id="KW-0175">Coiled coil</keyword>
<keyword evidence="2" id="KW-0833">Ubl conjugation pathway</keyword>
<keyword evidence="9" id="KW-1185">Reference proteome</keyword>
<organism evidence="8 9">
    <name type="scientific">Nepenthes gracilis</name>
    <name type="common">Slender pitcher plant</name>
    <dbReference type="NCBI Taxonomy" id="150966"/>
    <lineage>
        <taxon>Eukaryota</taxon>
        <taxon>Viridiplantae</taxon>
        <taxon>Streptophyta</taxon>
        <taxon>Embryophyta</taxon>
        <taxon>Tracheophyta</taxon>
        <taxon>Spermatophyta</taxon>
        <taxon>Magnoliopsida</taxon>
        <taxon>eudicotyledons</taxon>
        <taxon>Gunneridae</taxon>
        <taxon>Pentapetalae</taxon>
        <taxon>Caryophyllales</taxon>
        <taxon>Nepenthaceae</taxon>
        <taxon>Nepenthes</taxon>
    </lineage>
</organism>
<feature type="region of interest" description="Disordered" evidence="5">
    <location>
        <begin position="475"/>
        <end position="494"/>
    </location>
</feature>
<comment type="pathway">
    <text evidence="1">Protein modification; protein ubiquitination.</text>
</comment>
<comment type="caution">
    <text evidence="8">The sequence shown here is derived from an EMBL/GenBank/DDBJ whole genome shotgun (WGS) entry which is preliminary data.</text>
</comment>
<dbReference type="InterPro" id="IPR000210">
    <property type="entry name" value="BTB/POZ_dom"/>
</dbReference>
<dbReference type="Pfam" id="PF03000">
    <property type="entry name" value="NPH3"/>
    <property type="match status" value="1"/>
</dbReference>
<evidence type="ECO:0000256" key="5">
    <source>
        <dbReference type="SAM" id="MobiDB-lite"/>
    </source>
</evidence>
<dbReference type="PROSITE" id="PS50097">
    <property type="entry name" value="BTB"/>
    <property type="match status" value="1"/>
</dbReference>
<dbReference type="PROSITE" id="PS51649">
    <property type="entry name" value="NPH3"/>
    <property type="match status" value="1"/>
</dbReference>
<dbReference type="InterPro" id="IPR011333">
    <property type="entry name" value="SKP1/BTB/POZ_sf"/>
</dbReference>
<reference evidence="8" key="1">
    <citation type="submission" date="2023-05" db="EMBL/GenBank/DDBJ databases">
        <title>Nepenthes gracilis genome sequencing.</title>
        <authorList>
            <person name="Fukushima K."/>
        </authorList>
    </citation>
    <scope>NUCLEOTIDE SEQUENCE</scope>
    <source>
        <strain evidence="8">SING2019-196</strain>
    </source>
</reference>
<feature type="domain" description="BTB" evidence="6">
    <location>
        <begin position="58"/>
        <end position="122"/>
    </location>
</feature>
<dbReference type="AlphaFoldDB" id="A0AAD3XIZ8"/>
<dbReference type="InterPro" id="IPR027356">
    <property type="entry name" value="NPH3_dom"/>
</dbReference>
<feature type="coiled-coil region" evidence="4">
    <location>
        <begin position="347"/>
        <end position="381"/>
    </location>
</feature>
<name>A0AAD3XIZ8_NEPGR</name>
<dbReference type="EMBL" id="BSYO01000006">
    <property type="protein sequence ID" value="GMH06357.1"/>
    <property type="molecule type" value="Genomic_DNA"/>
</dbReference>